<dbReference type="PANTHER" id="PTHR32322">
    <property type="entry name" value="INNER MEMBRANE TRANSPORTER"/>
    <property type="match status" value="1"/>
</dbReference>
<name>A0A330LUV0_9GAMM</name>
<dbReference type="InterPro" id="IPR000620">
    <property type="entry name" value="EamA_dom"/>
</dbReference>
<evidence type="ECO:0000256" key="2">
    <source>
        <dbReference type="ARBA" id="ARBA00022475"/>
    </source>
</evidence>
<evidence type="ECO:0000256" key="3">
    <source>
        <dbReference type="ARBA" id="ARBA00022692"/>
    </source>
</evidence>
<dbReference type="EMBL" id="LS483250">
    <property type="protein sequence ID" value="SQD79791.1"/>
    <property type="molecule type" value="Genomic_DNA"/>
</dbReference>
<feature type="domain" description="EamA" evidence="7">
    <location>
        <begin position="16"/>
        <end position="146"/>
    </location>
</feature>
<evidence type="ECO:0000256" key="5">
    <source>
        <dbReference type="ARBA" id="ARBA00023136"/>
    </source>
</evidence>
<reference evidence="9" key="1">
    <citation type="submission" date="2018-05" db="EMBL/GenBank/DDBJ databases">
        <authorList>
            <person name="Cea G.-C."/>
            <person name="William W."/>
        </authorList>
    </citation>
    <scope>NUCLEOTIDE SEQUENCE [LARGE SCALE GENOMIC DNA]</scope>
    <source>
        <strain evidence="9">DB21MT 5</strain>
    </source>
</reference>
<feature type="transmembrane region" description="Helical" evidence="6">
    <location>
        <begin position="75"/>
        <end position="93"/>
    </location>
</feature>
<feature type="transmembrane region" description="Helical" evidence="6">
    <location>
        <begin position="159"/>
        <end position="180"/>
    </location>
</feature>
<dbReference type="PANTHER" id="PTHR32322:SF18">
    <property type="entry name" value="S-ADENOSYLMETHIONINE_S-ADENOSYLHOMOCYSTEINE TRANSPORTER"/>
    <property type="match status" value="1"/>
</dbReference>
<dbReference type="AlphaFoldDB" id="A0A330LUV0"/>
<keyword evidence="9" id="KW-1185">Reference proteome</keyword>
<feature type="transmembrane region" description="Helical" evidence="6">
    <location>
        <begin position="223"/>
        <end position="243"/>
    </location>
</feature>
<feature type="transmembrane region" description="Helical" evidence="6">
    <location>
        <begin position="255"/>
        <end position="274"/>
    </location>
</feature>
<keyword evidence="5 6" id="KW-0472">Membrane</keyword>
<evidence type="ECO:0000256" key="6">
    <source>
        <dbReference type="SAM" id="Phobius"/>
    </source>
</evidence>
<protein>
    <submittedName>
        <fullName evidence="8">Putative Membrane protein</fullName>
    </submittedName>
</protein>
<feature type="transmembrane region" description="Helical" evidence="6">
    <location>
        <begin position="192"/>
        <end position="211"/>
    </location>
</feature>
<gene>
    <name evidence="8" type="ORF">MORIYA_3336</name>
</gene>
<dbReference type="GO" id="GO:0005886">
    <property type="term" value="C:plasma membrane"/>
    <property type="evidence" value="ECO:0007669"/>
    <property type="project" value="UniProtKB-SubCell"/>
</dbReference>
<dbReference type="KEGG" id="mya:MORIYA_3336"/>
<proteinExistence type="predicted"/>
<dbReference type="RefSeq" id="WP_162629283.1">
    <property type="nucleotide sequence ID" value="NZ_LS483250.1"/>
</dbReference>
<comment type="subcellular location">
    <subcellularLocation>
        <location evidence="1">Cell membrane</location>
        <topology evidence="1">Multi-pass membrane protein</topology>
    </subcellularLocation>
</comment>
<dbReference type="InterPro" id="IPR037185">
    <property type="entry name" value="EmrE-like"/>
</dbReference>
<keyword evidence="4 6" id="KW-1133">Transmembrane helix</keyword>
<evidence type="ECO:0000313" key="9">
    <source>
        <dbReference type="Proteomes" id="UP000250163"/>
    </source>
</evidence>
<keyword evidence="3 6" id="KW-0812">Transmembrane</keyword>
<feature type="transmembrane region" description="Helical" evidence="6">
    <location>
        <begin position="39"/>
        <end position="63"/>
    </location>
</feature>
<dbReference type="Proteomes" id="UP000250163">
    <property type="component" value="Chromosome MORIYA"/>
</dbReference>
<feature type="transmembrane region" description="Helical" evidence="6">
    <location>
        <begin position="105"/>
        <end position="123"/>
    </location>
</feature>
<sequence length="306" mass="34636">MLEIKMDQKNKTRNASLMMLVATICVAASFPVSKSLMQYISAELALCIRFVISSALFYIFIQLKGLSVSIIPQRWKAYLFVSSFYAMFFISTFEALKLTSAFNTSVIYTLMPSVSLLIAWFTFKDTKLKHYIVPLILSTLASMVVVTQGKLSFFDILKIVNMGDLIFLLGTICMACFFNVTKKYTSGEPPLVSTFYILLGNTVWMFLYLLLSPEKLIFNPNTIVVVELIFLVLFCTVFTFFSVQYATKWIAPIKISSFSYLTPICVVLINFGFFSMEVNSIVVFSSVISILSLFYIQWTSGEKAAQ</sequence>
<accession>A0A330LUV0</accession>
<feature type="domain" description="EamA" evidence="7">
    <location>
        <begin position="162"/>
        <end position="296"/>
    </location>
</feature>
<feature type="transmembrane region" description="Helical" evidence="6">
    <location>
        <begin position="280"/>
        <end position="298"/>
    </location>
</feature>
<feature type="transmembrane region" description="Helical" evidence="6">
    <location>
        <begin position="12"/>
        <end position="33"/>
    </location>
</feature>
<evidence type="ECO:0000259" key="7">
    <source>
        <dbReference type="Pfam" id="PF00892"/>
    </source>
</evidence>
<dbReference type="Pfam" id="PF00892">
    <property type="entry name" value="EamA"/>
    <property type="match status" value="2"/>
</dbReference>
<evidence type="ECO:0000256" key="4">
    <source>
        <dbReference type="ARBA" id="ARBA00022989"/>
    </source>
</evidence>
<keyword evidence="2" id="KW-1003">Cell membrane</keyword>
<evidence type="ECO:0000256" key="1">
    <source>
        <dbReference type="ARBA" id="ARBA00004651"/>
    </source>
</evidence>
<dbReference type="SUPFAM" id="SSF103481">
    <property type="entry name" value="Multidrug resistance efflux transporter EmrE"/>
    <property type="match status" value="1"/>
</dbReference>
<feature type="transmembrane region" description="Helical" evidence="6">
    <location>
        <begin position="130"/>
        <end position="147"/>
    </location>
</feature>
<dbReference type="InterPro" id="IPR050638">
    <property type="entry name" value="AA-Vitamin_Transporters"/>
</dbReference>
<evidence type="ECO:0000313" key="8">
    <source>
        <dbReference type="EMBL" id="SQD79791.1"/>
    </source>
</evidence>
<organism evidence="8 9">
    <name type="scientific">Moritella yayanosii</name>
    <dbReference type="NCBI Taxonomy" id="69539"/>
    <lineage>
        <taxon>Bacteria</taxon>
        <taxon>Pseudomonadati</taxon>
        <taxon>Pseudomonadota</taxon>
        <taxon>Gammaproteobacteria</taxon>
        <taxon>Alteromonadales</taxon>
        <taxon>Moritellaceae</taxon>
        <taxon>Moritella</taxon>
    </lineage>
</organism>